<accession>A0ABU9Y661</accession>
<comment type="subcellular location">
    <subcellularLocation>
        <location evidence="1">Membrane</location>
        <topology evidence="1">Multi-pass membrane protein</topology>
    </subcellularLocation>
</comment>
<keyword evidence="4 6" id="KW-1133">Transmembrane helix</keyword>
<dbReference type="EMBL" id="JBDIME010000016">
    <property type="protein sequence ID" value="MEN2791303.1"/>
    <property type="molecule type" value="Genomic_DNA"/>
</dbReference>
<organism evidence="8 9">
    <name type="scientific">Sphingomonas oligophenolica</name>
    <dbReference type="NCBI Taxonomy" id="301154"/>
    <lineage>
        <taxon>Bacteria</taxon>
        <taxon>Pseudomonadati</taxon>
        <taxon>Pseudomonadota</taxon>
        <taxon>Alphaproteobacteria</taxon>
        <taxon>Sphingomonadales</taxon>
        <taxon>Sphingomonadaceae</taxon>
        <taxon>Sphingomonas</taxon>
    </lineage>
</organism>
<name>A0ABU9Y661_9SPHN</name>
<dbReference type="InterPro" id="IPR044770">
    <property type="entry name" value="MFS_spinster-like"/>
</dbReference>
<feature type="transmembrane region" description="Helical" evidence="6">
    <location>
        <begin position="279"/>
        <end position="299"/>
    </location>
</feature>
<gene>
    <name evidence="8" type="ORF">ABC974_16835</name>
</gene>
<feature type="transmembrane region" description="Helical" evidence="6">
    <location>
        <begin position="311"/>
        <end position="332"/>
    </location>
</feature>
<feature type="transmembrane region" description="Helical" evidence="6">
    <location>
        <begin position="338"/>
        <end position="356"/>
    </location>
</feature>
<dbReference type="InterPro" id="IPR020846">
    <property type="entry name" value="MFS_dom"/>
</dbReference>
<feature type="transmembrane region" description="Helical" evidence="6">
    <location>
        <begin position="84"/>
        <end position="103"/>
    </location>
</feature>
<proteinExistence type="predicted"/>
<feature type="transmembrane region" description="Helical" evidence="6">
    <location>
        <begin position="236"/>
        <end position="259"/>
    </location>
</feature>
<keyword evidence="5 6" id="KW-0472">Membrane</keyword>
<dbReference type="PANTHER" id="PTHR23505">
    <property type="entry name" value="SPINSTER"/>
    <property type="match status" value="1"/>
</dbReference>
<keyword evidence="2" id="KW-0813">Transport</keyword>
<dbReference type="SUPFAM" id="SSF103473">
    <property type="entry name" value="MFS general substrate transporter"/>
    <property type="match status" value="1"/>
</dbReference>
<sequence>MLAETRIKQDTGYAWFVAIILCLCNACSIMDRSVLSLLVHPLEKSMGLTDTSIGLLQGAAFGVTFGIVGLPLARLADNGHRRNIIIIGVVAWSLATMGCGFARTLPELFIGRMCVGIGEALLMPSAVSILSDYFSTRRRTRAISLNSMGVYLGSGLSLLAGGTLIRMLGADSVARTFVGPLETWRIVFILIGLSGFLLIPLLLAVKEPERLSNDGVSASAKTSFADVLVIFREKRVALFSVIMGFATLVLAHHAVIAWAPTLFVRAHGMDLAKTGQTLGLVNLVMSPLGVITGAFLSEVLDSRWNRRDGKLIVGIVSGLLCAAAAFMVTILFKNGALIAFAVLQFAVTFNFGLTHATLAELLPNRVRAFGAACFIAASNIYAATLGPLSVGLLDDQVFHDQAQLALSIRWISPLAFLLGAGILAMGLKPFRAATIQPAGAGRDPAPLAYAVAEAAS</sequence>
<feature type="transmembrane region" description="Helical" evidence="6">
    <location>
        <begin position="109"/>
        <end position="130"/>
    </location>
</feature>
<evidence type="ECO:0000256" key="2">
    <source>
        <dbReference type="ARBA" id="ARBA00022448"/>
    </source>
</evidence>
<feature type="transmembrane region" description="Helical" evidence="6">
    <location>
        <begin position="51"/>
        <end position="72"/>
    </location>
</feature>
<keyword evidence="3 6" id="KW-0812">Transmembrane</keyword>
<feature type="transmembrane region" description="Helical" evidence="6">
    <location>
        <begin position="368"/>
        <end position="390"/>
    </location>
</feature>
<dbReference type="Proteomes" id="UP001419910">
    <property type="component" value="Unassembled WGS sequence"/>
</dbReference>
<dbReference type="InterPro" id="IPR036259">
    <property type="entry name" value="MFS_trans_sf"/>
</dbReference>
<evidence type="ECO:0000256" key="1">
    <source>
        <dbReference type="ARBA" id="ARBA00004141"/>
    </source>
</evidence>
<comment type="caution">
    <text evidence="8">The sequence shown here is derived from an EMBL/GenBank/DDBJ whole genome shotgun (WGS) entry which is preliminary data.</text>
</comment>
<keyword evidence="9" id="KW-1185">Reference proteome</keyword>
<feature type="domain" description="Major facilitator superfamily (MFS) profile" evidence="7">
    <location>
        <begin position="17"/>
        <end position="438"/>
    </location>
</feature>
<dbReference type="Gene3D" id="1.20.1250.20">
    <property type="entry name" value="MFS general substrate transporter like domains"/>
    <property type="match status" value="2"/>
</dbReference>
<evidence type="ECO:0000256" key="3">
    <source>
        <dbReference type="ARBA" id="ARBA00022692"/>
    </source>
</evidence>
<dbReference type="PROSITE" id="PS50850">
    <property type="entry name" value="MFS"/>
    <property type="match status" value="1"/>
</dbReference>
<evidence type="ECO:0000259" key="7">
    <source>
        <dbReference type="PROSITE" id="PS50850"/>
    </source>
</evidence>
<evidence type="ECO:0000313" key="9">
    <source>
        <dbReference type="Proteomes" id="UP001419910"/>
    </source>
</evidence>
<dbReference type="InterPro" id="IPR011701">
    <property type="entry name" value="MFS"/>
</dbReference>
<evidence type="ECO:0000256" key="4">
    <source>
        <dbReference type="ARBA" id="ARBA00022989"/>
    </source>
</evidence>
<feature type="transmembrane region" description="Helical" evidence="6">
    <location>
        <begin position="142"/>
        <end position="165"/>
    </location>
</feature>
<feature type="transmembrane region" description="Helical" evidence="6">
    <location>
        <begin position="185"/>
        <end position="205"/>
    </location>
</feature>
<evidence type="ECO:0000313" key="8">
    <source>
        <dbReference type="EMBL" id="MEN2791303.1"/>
    </source>
</evidence>
<evidence type="ECO:0000256" key="5">
    <source>
        <dbReference type="ARBA" id="ARBA00023136"/>
    </source>
</evidence>
<evidence type="ECO:0000256" key="6">
    <source>
        <dbReference type="SAM" id="Phobius"/>
    </source>
</evidence>
<dbReference type="PANTHER" id="PTHR23505:SF79">
    <property type="entry name" value="PROTEIN SPINSTER"/>
    <property type="match status" value="1"/>
</dbReference>
<reference evidence="8 9" key="1">
    <citation type="submission" date="2024-05" db="EMBL/GenBank/DDBJ databases">
        <authorList>
            <person name="Liu Q."/>
            <person name="Xin Y.-H."/>
        </authorList>
    </citation>
    <scope>NUCLEOTIDE SEQUENCE [LARGE SCALE GENOMIC DNA]</scope>
    <source>
        <strain evidence="8 9">CGMCC 1.10181</strain>
    </source>
</reference>
<protein>
    <submittedName>
        <fullName evidence="8">MFS transporter</fullName>
    </submittedName>
</protein>
<dbReference type="Pfam" id="PF07690">
    <property type="entry name" value="MFS_1"/>
    <property type="match status" value="1"/>
</dbReference>
<feature type="transmembrane region" description="Helical" evidence="6">
    <location>
        <begin position="410"/>
        <end position="427"/>
    </location>
</feature>
<dbReference type="RefSeq" id="WP_343892441.1">
    <property type="nucleotide sequence ID" value="NZ_BAAAEH010000059.1"/>
</dbReference>
<feature type="transmembrane region" description="Helical" evidence="6">
    <location>
        <begin position="12"/>
        <end position="31"/>
    </location>
</feature>